<dbReference type="InParanoid" id="I2H664"/>
<dbReference type="SMART" id="SM00184">
    <property type="entry name" value="RING"/>
    <property type="match status" value="2"/>
</dbReference>
<dbReference type="HOGENOM" id="CLU_491056_0_0_1"/>
<name>I2H664_HENB6</name>
<evidence type="ECO:0000256" key="1">
    <source>
        <dbReference type="PROSITE-ProRule" id="PRU00175"/>
    </source>
</evidence>
<dbReference type="SUPFAM" id="SSF57850">
    <property type="entry name" value="RING/U-box"/>
    <property type="match status" value="1"/>
</dbReference>
<dbReference type="OMA" id="QEINICC"/>
<keyword evidence="1" id="KW-0863">Zinc-finger</keyword>
<dbReference type="EMBL" id="HE806321">
    <property type="protein sequence ID" value="CCH61866.1"/>
    <property type="molecule type" value="Genomic_DNA"/>
</dbReference>
<evidence type="ECO:0000313" key="5">
    <source>
        <dbReference type="Proteomes" id="UP000002866"/>
    </source>
</evidence>
<dbReference type="STRING" id="1071380.I2H664"/>
<feature type="region of interest" description="Disordered" evidence="2">
    <location>
        <begin position="437"/>
        <end position="466"/>
    </location>
</feature>
<organism evidence="4 5">
    <name type="scientific">Henningerozyma blattae (strain ATCC 34711 / CBS 6284 / DSM 70876 / NBRC 10599 / NRRL Y-10934 / UCD 77-7)</name>
    <name type="common">Yeast</name>
    <name type="synonym">Tetrapisispora blattae</name>
    <dbReference type="NCBI Taxonomy" id="1071380"/>
    <lineage>
        <taxon>Eukaryota</taxon>
        <taxon>Fungi</taxon>
        <taxon>Dikarya</taxon>
        <taxon>Ascomycota</taxon>
        <taxon>Saccharomycotina</taxon>
        <taxon>Saccharomycetes</taxon>
        <taxon>Saccharomycetales</taxon>
        <taxon>Saccharomycetaceae</taxon>
        <taxon>Henningerozyma</taxon>
    </lineage>
</organism>
<dbReference type="PROSITE" id="PS50089">
    <property type="entry name" value="ZF_RING_2"/>
    <property type="match status" value="1"/>
</dbReference>
<dbReference type="FunCoup" id="I2H664">
    <property type="interactions" value="145"/>
</dbReference>
<dbReference type="KEGG" id="tbl:TBLA_0F03280"/>
<dbReference type="Proteomes" id="UP000002866">
    <property type="component" value="Chromosome 6"/>
</dbReference>
<dbReference type="InterPro" id="IPR001841">
    <property type="entry name" value="Znf_RING"/>
</dbReference>
<feature type="domain" description="RING-type" evidence="3">
    <location>
        <begin position="5"/>
        <end position="47"/>
    </location>
</feature>
<accession>I2H664</accession>
<evidence type="ECO:0000259" key="3">
    <source>
        <dbReference type="PROSITE" id="PS50089"/>
    </source>
</evidence>
<sequence>MIQNCPICLEDITDILGSLKVCQHNFHFNCIRQWHLTSKSLECPVCRRVSNIVIQKTLYKDPNGLPLDGGLRESSDIFEFNISTGAEASIIEEYLPQSILYNSLSSTGFFGEDNQGSSSNYNQSSYNSPQPSSLHHLIQEDIDEFHSNTEEDEYCDCVYCTICGVEGEANDIFDQCPQCNRRYHESCLHSLATEIGDLENWRDCLNCQTTVLTITQPRFTRTLLSNDIYIDNFSIEESNSDNFSTPERINSSSTSVDLSELSPIPSITQAVQSVASYDINHSECLCSESKQQSELKQFNNHKSKEKLKAPLIVECNSTNNIGKMCCPSKLVGSSNNQEITTVTTAMQALTITEETENANDDTSLQNDFSITNNSFERRIQHPGTLRSYIIDQDKNPMNNRPLSNKNTEKKIIKNPCTFDHSHGKYEANLHLSNNTINSETSSHVHTDKKTKNNASPLQSSSQSQTLTDRIKIEAVERDTKFKIQSHVRKVLDPYYKNGVQGKKLSKEIYTMINRSVSRKLYVISDLNYDNKLHNFDYLAKVEILKEFEAIPEFIN</sequence>
<dbReference type="Gene3D" id="3.30.40.10">
    <property type="entry name" value="Zinc/RING finger domain, C3HC4 (zinc finger)"/>
    <property type="match status" value="1"/>
</dbReference>
<evidence type="ECO:0000313" key="4">
    <source>
        <dbReference type="EMBL" id="CCH61866.1"/>
    </source>
</evidence>
<dbReference type="eggNOG" id="KOG0800">
    <property type="taxonomic scope" value="Eukaryota"/>
</dbReference>
<keyword evidence="5" id="KW-1185">Reference proteome</keyword>
<dbReference type="OrthoDB" id="8062037at2759"/>
<dbReference type="InterPro" id="IPR013083">
    <property type="entry name" value="Znf_RING/FYVE/PHD"/>
</dbReference>
<dbReference type="AlphaFoldDB" id="I2H664"/>
<proteinExistence type="predicted"/>
<dbReference type="GO" id="GO:0008270">
    <property type="term" value="F:zinc ion binding"/>
    <property type="evidence" value="ECO:0007669"/>
    <property type="project" value="UniProtKB-KW"/>
</dbReference>
<gene>
    <name evidence="4" type="primary">TBLA0F03280</name>
    <name evidence="4" type="ORF">TBLA_0F03280</name>
</gene>
<dbReference type="Pfam" id="PF13639">
    <property type="entry name" value="zf-RING_2"/>
    <property type="match status" value="1"/>
</dbReference>
<dbReference type="GeneID" id="14496975"/>
<dbReference type="RefSeq" id="XP_004181385.1">
    <property type="nucleotide sequence ID" value="XM_004181337.1"/>
</dbReference>
<keyword evidence="1" id="KW-0862">Zinc</keyword>
<dbReference type="SUPFAM" id="SSF57903">
    <property type="entry name" value="FYVE/PHD zinc finger"/>
    <property type="match status" value="1"/>
</dbReference>
<protein>
    <recommendedName>
        <fullName evidence="3">RING-type domain-containing protein</fullName>
    </recommendedName>
</protein>
<evidence type="ECO:0000256" key="2">
    <source>
        <dbReference type="SAM" id="MobiDB-lite"/>
    </source>
</evidence>
<reference evidence="4 5" key="1">
    <citation type="journal article" date="2011" name="Proc. Natl. Acad. Sci. U.S.A.">
        <title>Evolutionary erosion of yeast sex chromosomes by mating-type switching accidents.</title>
        <authorList>
            <person name="Gordon J.L."/>
            <person name="Armisen D."/>
            <person name="Proux-Wera E."/>
            <person name="Oheigeartaigh S.S."/>
            <person name="Byrne K.P."/>
            <person name="Wolfe K.H."/>
        </authorList>
    </citation>
    <scope>NUCLEOTIDE SEQUENCE [LARGE SCALE GENOMIC DNA]</scope>
    <source>
        <strain evidence="5">ATCC 34711 / CBS 6284 / DSM 70876 / NBRC 10599 / NRRL Y-10934 / UCD 77-7</strain>
    </source>
</reference>
<keyword evidence="1" id="KW-0479">Metal-binding</keyword>
<dbReference type="InterPro" id="IPR011011">
    <property type="entry name" value="Znf_FYVE_PHD"/>
</dbReference>